<comment type="function">
    <text evidence="11">Serine protease involved in intramembrane proteolysis.</text>
</comment>
<dbReference type="Gene3D" id="1.20.1540.10">
    <property type="entry name" value="Rhomboid-like"/>
    <property type="match status" value="1"/>
</dbReference>
<evidence type="ECO:0000256" key="6">
    <source>
        <dbReference type="ARBA" id="ARBA00022692"/>
    </source>
</evidence>
<sequence length="334" mass="37478">MHSPPHNNIHTFDWSNEKEGRHEVRVVYKDMDDDGEPTPTSTAKAQLYGVDGNPQEFEVSVPVNYFKLYGYSCCPCFIPPPCSPANSHRYCLALFSASFMLSIVQIIMLIVEISLDGFEKPSINWMLGPTSKAMNTLGAKNDYEIKCNYQLWRLITPIFLHGGIIHLICNLTMQLRLGMIIERRWNSFRFLVVYFVSGIIGNCFSIICQPTSIGVGASGSLLGIFGGFVIDIIINKNKFENRVWLNLIGRLMISIIIIFVFSFAPGIDYSAHIFGFIGGAICAFGLLAHQNPWITKRLWVKISVWIICPIICLAVILLTLLLLYLGVLNVGECN</sequence>
<dbReference type="Pfam" id="PF01694">
    <property type="entry name" value="Rhomboid"/>
    <property type="match status" value="1"/>
</dbReference>
<keyword evidence="6 11" id="KW-0812">Transmembrane</keyword>
<evidence type="ECO:0000256" key="4">
    <source>
        <dbReference type="ARBA" id="ARBA00013039"/>
    </source>
</evidence>
<proteinExistence type="inferred from homology"/>
<evidence type="ECO:0000256" key="11">
    <source>
        <dbReference type="RuleBase" id="RU362115"/>
    </source>
</evidence>
<evidence type="ECO:0000259" key="12">
    <source>
        <dbReference type="Pfam" id="PF01694"/>
    </source>
</evidence>
<dbReference type="GeneID" id="5883366"/>
<feature type="transmembrane region" description="Helical" evidence="11">
    <location>
        <begin position="243"/>
        <end position="263"/>
    </location>
</feature>
<evidence type="ECO:0000256" key="8">
    <source>
        <dbReference type="ARBA" id="ARBA00022825"/>
    </source>
</evidence>
<feature type="transmembrane region" description="Helical" evidence="11">
    <location>
        <begin position="151"/>
        <end position="169"/>
    </location>
</feature>
<evidence type="ECO:0000256" key="5">
    <source>
        <dbReference type="ARBA" id="ARBA00022670"/>
    </source>
</evidence>
<dbReference type="InterPro" id="IPR035952">
    <property type="entry name" value="Rhomboid-like_sf"/>
</dbReference>
<dbReference type="RefSeq" id="XP_001738294.1">
    <property type="nucleotide sequence ID" value="XM_001738242.1"/>
</dbReference>
<gene>
    <name evidence="13" type="ORF">EDI_002800</name>
</gene>
<protein>
    <recommendedName>
        <fullName evidence="4">rhomboid protease</fullName>
        <ecNumber evidence="4">3.4.21.105</ecNumber>
    </recommendedName>
</protein>
<dbReference type="EMBL" id="DS549550">
    <property type="protein sequence ID" value="EDR25416.1"/>
    <property type="molecule type" value="Genomic_DNA"/>
</dbReference>
<evidence type="ECO:0000313" key="14">
    <source>
        <dbReference type="Proteomes" id="UP000008076"/>
    </source>
</evidence>
<keyword evidence="8 11" id="KW-0720">Serine protease</keyword>
<feature type="transmembrane region" description="Helical" evidence="11">
    <location>
        <begin position="213"/>
        <end position="234"/>
    </location>
</feature>
<dbReference type="AlphaFoldDB" id="B0EJA8"/>
<dbReference type="OrthoDB" id="418595at2759"/>
<evidence type="ECO:0000256" key="9">
    <source>
        <dbReference type="ARBA" id="ARBA00022989"/>
    </source>
</evidence>
<evidence type="ECO:0000256" key="10">
    <source>
        <dbReference type="ARBA" id="ARBA00023136"/>
    </source>
</evidence>
<keyword evidence="5 11" id="KW-0645">Protease</keyword>
<keyword evidence="14" id="KW-1185">Reference proteome</keyword>
<accession>B0EJA8</accession>
<dbReference type="VEuPathDB" id="AmoebaDB:EDI_002800"/>
<dbReference type="SUPFAM" id="SSF144091">
    <property type="entry name" value="Rhomboid-like"/>
    <property type="match status" value="1"/>
</dbReference>
<keyword evidence="7 11" id="KW-0378">Hydrolase</keyword>
<reference evidence="14" key="1">
    <citation type="submission" date="2007-12" db="EMBL/GenBank/DDBJ databases">
        <title>Annotation of Entamoeba dispar SAW760.</title>
        <authorList>
            <person name="Lorenzi H."/>
            <person name="Inman J."/>
            <person name="Schobel S."/>
            <person name="Amedeo P."/>
            <person name="Caler E."/>
        </authorList>
    </citation>
    <scope>NUCLEOTIDE SEQUENCE [LARGE SCALE GENOMIC DNA]</scope>
    <source>
        <strain evidence="14">ATCC PRA-260 / SAW760</strain>
    </source>
</reference>
<comment type="catalytic activity">
    <reaction evidence="1 11">
        <text>Cleaves type-1 transmembrane domains using a catalytic dyad composed of serine and histidine that are contributed by different transmembrane domains.</text>
        <dbReference type="EC" id="3.4.21.105"/>
    </reaction>
</comment>
<organism evidence="14">
    <name type="scientific">Entamoeba dispar (strain ATCC PRA-260 / SAW760)</name>
    <dbReference type="NCBI Taxonomy" id="370354"/>
    <lineage>
        <taxon>Eukaryota</taxon>
        <taxon>Amoebozoa</taxon>
        <taxon>Evosea</taxon>
        <taxon>Archamoebae</taxon>
        <taxon>Mastigamoebida</taxon>
        <taxon>Entamoebidae</taxon>
        <taxon>Entamoeba</taxon>
    </lineage>
</organism>
<dbReference type="eggNOG" id="KOG2289">
    <property type="taxonomic scope" value="Eukaryota"/>
</dbReference>
<name>B0EJA8_ENTDS</name>
<evidence type="ECO:0000256" key="7">
    <source>
        <dbReference type="ARBA" id="ARBA00022801"/>
    </source>
</evidence>
<comment type="subcellular location">
    <subcellularLocation>
        <location evidence="2 11">Membrane</location>
        <topology evidence="2 11">Multi-pass membrane protein</topology>
    </subcellularLocation>
</comment>
<evidence type="ECO:0000256" key="2">
    <source>
        <dbReference type="ARBA" id="ARBA00004141"/>
    </source>
</evidence>
<evidence type="ECO:0000313" key="13">
    <source>
        <dbReference type="EMBL" id="EDR25416.1"/>
    </source>
</evidence>
<evidence type="ECO:0000256" key="1">
    <source>
        <dbReference type="ARBA" id="ARBA00000156"/>
    </source>
</evidence>
<dbReference type="EC" id="3.4.21.105" evidence="4"/>
<feature type="transmembrane region" description="Helical" evidence="11">
    <location>
        <begin position="190"/>
        <end position="207"/>
    </location>
</feature>
<dbReference type="PANTHER" id="PTHR22936:SF69">
    <property type="entry name" value="RHOMBOID-LIKE PROTEIN"/>
    <property type="match status" value="1"/>
</dbReference>
<feature type="transmembrane region" description="Helical" evidence="11">
    <location>
        <begin position="269"/>
        <end position="287"/>
    </location>
</feature>
<dbReference type="PANTHER" id="PTHR22936">
    <property type="entry name" value="RHOMBOID-RELATED"/>
    <property type="match status" value="1"/>
</dbReference>
<keyword evidence="9 11" id="KW-1133">Transmembrane helix</keyword>
<evidence type="ECO:0000256" key="3">
    <source>
        <dbReference type="ARBA" id="ARBA00009045"/>
    </source>
</evidence>
<dbReference type="Proteomes" id="UP000008076">
    <property type="component" value="Unassembled WGS sequence"/>
</dbReference>
<dbReference type="GO" id="GO:0006508">
    <property type="term" value="P:proteolysis"/>
    <property type="evidence" value="ECO:0007669"/>
    <property type="project" value="UniProtKB-KW"/>
</dbReference>
<dbReference type="KEGG" id="edi:EDI_002800"/>
<keyword evidence="10 11" id="KW-0472">Membrane</keyword>
<dbReference type="GO" id="GO:0016020">
    <property type="term" value="C:membrane"/>
    <property type="evidence" value="ECO:0007669"/>
    <property type="project" value="UniProtKB-SubCell"/>
</dbReference>
<dbReference type="OMA" id="ELALIWH"/>
<dbReference type="InterPro" id="IPR022764">
    <property type="entry name" value="Peptidase_S54_rhomboid_dom"/>
</dbReference>
<comment type="similarity">
    <text evidence="3 11">Belongs to the peptidase S54 family.</text>
</comment>
<dbReference type="InterPro" id="IPR002610">
    <property type="entry name" value="Peptidase_S54_rhomboid-like"/>
</dbReference>
<feature type="transmembrane region" description="Helical" evidence="11">
    <location>
        <begin position="90"/>
        <end position="111"/>
    </location>
</feature>
<dbReference type="GO" id="GO:0004252">
    <property type="term" value="F:serine-type endopeptidase activity"/>
    <property type="evidence" value="ECO:0007669"/>
    <property type="project" value="InterPro"/>
</dbReference>
<feature type="transmembrane region" description="Helical" evidence="11">
    <location>
        <begin position="299"/>
        <end position="325"/>
    </location>
</feature>
<feature type="domain" description="Peptidase S54 rhomboid" evidence="12">
    <location>
        <begin position="150"/>
        <end position="287"/>
    </location>
</feature>